<gene>
    <name evidence="4" type="primary">28951891</name>
</gene>
<organism evidence="4 5">
    <name type="scientific">Fusarium oxysporum (strain Fo5176)</name>
    <name type="common">Fusarium vascular wilt</name>
    <dbReference type="NCBI Taxonomy" id="660025"/>
    <lineage>
        <taxon>Eukaryota</taxon>
        <taxon>Fungi</taxon>
        <taxon>Dikarya</taxon>
        <taxon>Ascomycota</taxon>
        <taxon>Pezizomycotina</taxon>
        <taxon>Sordariomycetes</taxon>
        <taxon>Hypocreomycetidae</taxon>
        <taxon>Hypocreales</taxon>
        <taxon>Nectriaceae</taxon>
        <taxon>Fusarium</taxon>
        <taxon>Fusarium oxysporum species complex</taxon>
    </lineage>
</organism>
<feature type="compositionally biased region" description="Polar residues" evidence="1">
    <location>
        <begin position="456"/>
        <end position="466"/>
    </location>
</feature>
<sequence>MLKVHCSGTPYEIGHQHGTAAKDRVVGSIAFYKDLFQESCSMNWEAVRQEAQQYIQPLQKLSPRYVEELQGLADGAGFELVDIVALNVRTEITFGLYTRVPSAPIQTDGCTSAAYRQPNGEVLLAQNWDWQPEQAPNLFICHISQPGTDIPDISMVTEGGVIGKIGINSSGVGTCLNAIRARGVDNTKIPIHLALRTALESHSAREAADKLYKMGTAGSGHILVSDPSEAIGLECTSIGMKEINFDGNGTLIHTNHLLLDHPGVDEPGWIPDSTDRIKRIAQLLDERLATSTIDHSSFFDFFKDEQGYPTAINRDKFSPGNGKATLFTINMDLAKRKAINIAYNSALRQSKSLRAELSNLNNKPQASPSEIGNVSASIASFTKTLDEYQSLARQEIVPKKQEEGFERVKRFREDLSDFRTQVDSLKKVRDDAQHQANRTELLGRRPYNATPENPYANATTTNTHSAFQPRHPPQASALTTGSPDEMREAHAFREQNFFANTNQALDDYIARGQAVLGDLGQQREMLKSTQKRLYNVANTLGVSGDTIRMVERRAKEDKWIFFAGVVIFFLFCWLVLHFLR</sequence>
<dbReference type="PANTHER" id="PTHR34180:SF1">
    <property type="entry name" value="BETA-ALANYL-DOPAMINE_CARCININE HYDROLASE"/>
    <property type="match status" value="1"/>
</dbReference>
<name>A0A0D2Y2B6_FUSOF</name>
<dbReference type="SUPFAM" id="SSF58038">
    <property type="entry name" value="SNARE fusion complex"/>
    <property type="match status" value="1"/>
</dbReference>
<dbReference type="Proteomes" id="UP000002489">
    <property type="component" value="Unassembled WGS sequence"/>
</dbReference>
<evidence type="ECO:0000313" key="5">
    <source>
        <dbReference type="Proteomes" id="UP000002489"/>
    </source>
</evidence>
<dbReference type="InterPro" id="IPR005079">
    <property type="entry name" value="Peptidase_C45_hydrolase"/>
</dbReference>
<evidence type="ECO:0000256" key="2">
    <source>
        <dbReference type="SAM" id="Phobius"/>
    </source>
</evidence>
<keyword evidence="2" id="KW-0472">Membrane</keyword>
<feature type="transmembrane region" description="Helical" evidence="2">
    <location>
        <begin position="559"/>
        <end position="579"/>
    </location>
</feature>
<protein>
    <recommendedName>
        <fullName evidence="3">Peptidase C45 hydrolase domain-containing protein</fullName>
    </recommendedName>
</protein>
<dbReference type="EnsemblFungi" id="FOXG_10410T0">
    <property type="protein sequence ID" value="FOXG_10410P0"/>
    <property type="gene ID" value="FOXG_10410"/>
</dbReference>
<dbReference type="Gene3D" id="3.60.60.10">
    <property type="entry name" value="Penicillin V Acylase, Chain A"/>
    <property type="match status" value="1"/>
</dbReference>
<dbReference type="Gene3D" id="1.10.10.2120">
    <property type="match status" value="1"/>
</dbReference>
<feature type="domain" description="Peptidase C45 hydrolase" evidence="3">
    <location>
        <begin position="116"/>
        <end position="338"/>
    </location>
</feature>
<dbReference type="Gene3D" id="1.20.5.110">
    <property type="match status" value="1"/>
</dbReference>
<keyword evidence="2" id="KW-1133">Transmembrane helix</keyword>
<dbReference type="NCBIfam" id="NF040521">
    <property type="entry name" value="C45_proenzyme"/>
    <property type="match status" value="1"/>
</dbReference>
<accession>A0A0D2Y2B6</accession>
<evidence type="ECO:0000259" key="3">
    <source>
        <dbReference type="Pfam" id="PF03417"/>
    </source>
</evidence>
<dbReference type="Pfam" id="PF03417">
    <property type="entry name" value="AAT"/>
    <property type="match status" value="1"/>
</dbReference>
<dbReference type="AlphaFoldDB" id="A0A0D2Y2B6"/>
<dbReference type="FunFam" id="1.20.5.110:FF:000054">
    <property type="entry name" value="Protein transport protein BOS1"/>
    <property type="match status" value="1"/>
</dbReference>
<feature type="region of interest" description="Disordered" evidence="1">
    <location>
        <begin position="429"/>
        <end position="484"/>
    </location>
</feature>
<dbReference type="InterPro" id="IPR047794">
    <property type="entry name" value="C45_proenzyme-like"/>
</dbReference>
<reference evidence="4" key="2">
    <citation type="submission" date="2025-08" db="UniProtKB">
        <authorList>
            <consortium name="EnsemblFungi"/>
        </authorList>
    </citation>
    <scope>IDENTIFICATION</scope>
    <source>
        <strain evidence="4">4287 / CBS 123668 / FGSC 9935 / NRRL 34936</strain>
    </source>
</reference>
<dbReference type="InterPro" id="IPR047801">
    <property type="entry name" value="Peptidase_C45"/>
</dbReference>
<evidence type="ECO:0000256" key="1">
    <source>
        <dbReference type="SAM" id="MobiDB-lite"/>
    </source>
</evidence>
<evidence type="ECO:0000313" key="4">
    <source>
        <dbReference type="EnsemblFungi" id="FOXG_10410P0"/>
    </source>
</evidence>
<dbReference type="Pfam" id="PF12352">
    <property type="entry name" value="V-SNARE_C"/>
    <property type="match status" value="1"/>
</dbReference>
<dbReference type="VEuPathDB" id="FungiDB:FOXG_10410"/>
<proteinExistence type="predicted"/>
<reference evidence="5" key="1">
    <citation type="journal article" date="2012" name="Mol. Plant Microbe Interact.">
        <title>A highly conserved effector in Fusarium oxysporum is required for full virulence on Arabidopsis.</title>
        <authorList>
            <person name="Thatcher L.F."/>
            <person name="Gardiner D.M."/>
            <person name="Kazan K."/>
            <person name="Manners J."/>
        </authorList>
    </citation>
    <scope>NUCLEOTIDE SEQUENCE [LARGE SCALE GENOMIC DNA]</scope>
    <source>
        <strain evidence="5">Fo5176</strain>
    </source>
</reference>
<keyword evidence="2" id="KW-0812">Transmembrane</keyword>
<dbReference type="CDD" id="cd15863">
    <property type="entry name" value="SNARE_GS27"/>
    <property type="match status" value="1"/>
</dbReference>
<dbReference type="STRING" id="426428.A0A0D2Y2B6"/>
<dbReference type="PANTHER" id="PTHR34180">
    <property type="entry name" value="PEPTIDASE C45"/>
    <property type="match status" value="1"/>
</dbReference>